<feature type="region of interest" description="Disordered" evidence="1">
    <location>
        <begin position="115"/>
        <end position="151"/>
    </location>
</feature>
<accession>A0ABP9LCI6</accession>
<keyword evidence="2" id="KW-1133">Transmembrane helix</keyword>
<sequence length="151" mass="15152">MSEGGRLVHEIFNEQSAILAGLGALGGAVRAATLKTTWKEGLRVTFIGSATAFGVGALGPFLLRPYIGELPDGATAAFGVLSASAFLIGLIAVTAIERWVGGRPRASLVAAVPGVPPDPVPPAPAGEIDPLPPLPAHDAAPEGEGGDDARS</sequence>
<feature type="transmembrane region" description="Helical" evidence="2">
    <location>
        <begin position="15"/>
        <end position="32"/>
    </location>
</feature>
<proteinExistence type="predicted"/>
<dbReference type="EMBL" id="BAABHW010000002">
    <property type="protein sequence ID" value="GAA5073434.1"/>
    <property type="molecule type" value="Genomic_DNA"/>
</dbReference>
<evidence type="ECO:0000313" key="4">
    <source>
        <dbReference type="Proteomes" id="UP001499910"/>
    </source>
</evidence>
<keyword evidence="4" id="KW-1185">Reference proteome</keyword>
<name>A0ABP9LCI6_9RHOB</name>
<feature type="transmembrane region" description="Helical" evidence="2">
    <location>
        <begin position="75"/>
        <end position="96"/>
    </location>
</feature>
<dbReference type="RefSeq" id="WP_259550454.1">
    <property type="nucleotide sequence ID" value="NZ_BAABHW010000002.1"/>
</dbReference>
<comment type="caution">
    <text evidence="3">The sequence shown here is derived from an EMBL/GenBank/DDBJ whole genome shotgun (WGS) entry which is preliminary data.</text>
</comment>
<organism evidence="3 4">
    <name type="scientific">[Roseibacterium] beibuensis</name>
    <dbReference type="NCBI Taxonomy" id="1193142"/>
    <lineage>
        <taxon>Bacteria</taxon>
        <taxon>Pseudomonadati</taxon>
        <taxon>Pseudomonadota</taxon>
        <taxon>Alphaproteobacteria</taxon>
        <taxon>Rhodobacterales</taxon>
        <taxon>Roseobacteraceae</taxon>
        <taxon>Roseicyclus</taxon>
    </lineage>
</organism>
<reference evidence="4" key="1">
    <citation type="journal article" date="2019" name="Int. J. Syst. Evol. Microbiol.">
        <title>The Global Catalogue of Microorganisms (GCM) 10K type strain sequencing project: providing services to taxonomists for standard genome sequencing and annotation.</title>
        <authorList>
            <consortium name="The Broad Institute Genomics Platform"/>
            <consortium name="The Broad Institute Genome Sequencing Center for Infectious Disease"/>
            <person name="Wu L."/>
            <person name="Ma J."/>
        </authorList>
    </citation>
    <scope>NUCLEOTIDE SEQUENCE [LARGE SCALE GENOMIC DNA]</scope>
    <source>
        <strain evidence="4">JCM 18015</strain>
    </source>
</reference>
<evidence type="ECO:0000256" key="2">
    <source>
        <dbReference type="SAM" id="Phobius"/>
    </source>
</evidence>
<protein>
    <submittedName>
        <fullName evidence="3">Uncharacterized protein</fullName>
    </submittedName>
</protein>
<dbReference type="Proteomes" id="UP001499910">
    <property type="component" value="Unassembled WGS sequence"/>
</dbReference>
<keyword evidence="2" id="KW-0812">Transmembrane</keyword>
<keyword evidence="2" id="KW-0472">Membrane</keyword>
<feature type="compositionally biased region" description="Pro residues" evidence="1">
    <location>
        <begin position="115"/>
        <end position="135"/>
    </location>
</feature>
<gene>
    <name evidence="3" type="ORF">GCM10023209_19350</name>
</gene>
<evidence type="ECO:0000313" key="3">
    <source>
        <dbReference type="EMBL" id="GAA5073434.1"/>
    </source>
</evidence>
<evidence type="ECO:0000256" key="1">
    <source>
        <dbReference type="SAM" id="MobiDB-lite"/>
    </source>
</evidence>
<feature type="transmembrane region" description="Helical" evidence="2">
    <location>
        <begin position="44"/>
        <end position="63"/>
    </location>
</feature>